<gene>
    <name evidence="2" type="ORF">BO99DRAFT_400341</name>
</gene>
<keyword evidence="3" id="KW-1185">Reference proteome</keyword>
<dbReference type="AlphaFoldDB" id="A0A2V5HE55"/>
<evidence type="ECO:0000313" key="3">
    <source>
        <dbReference type="Proteomes" id="UP000249829"/>
    </source>
</evidence>
<proteinExistence type="predicted"/>
<feature type="region of interest" description="Disordered" evidence="1">
    <location>
        <begin position="144"/>
        <end position="247"/>
    </location>
</feature>
<sequence>MTTDSSSAAISTPRSRPRAATTVQPAPTLHSSLSSRRSSQVMAPLTLSLTLNASAASPMPGAGEQDSSRAAAVSGPLRHPKPLTPSDIHSMLEQEQEAMVNRLSRELSLLRQQTASVASTTSSTSTTLNDPMDSLHASQYIINSTVPTTSRRHRSSSSLSSSYIPAVQGSRTGSGFGIAPSRETQLPSTRTDSARSGRSRESSLTSRQSDAALSQHHFPSTDQLSPSIGGFPHRNSLTQQKSPVIPASRHEELLAQREEVDLLKRENESLRRRVRELELIVRNSREQERAIDHDTQNSARSDGEQGREALKLED</sequence>
<feature type="compositionally biased region" description="Low complexity" evidence="1">
    <location>
        <begin position="31"/>
        <end position="41"/>
    </location>
</feature>
<name>A0A2V5HE55_ASPV1</name>
<accession>A0A2V5HE55</accession>
<dbReference type="EMBL" id="KZ825113">
    <property type="protein sequence ID" value="PYI21981.1"/>
    <property type="molecule type" value="Genomic_DNA"/>
</dbReference>
<evidence type="ECO:0000256" key="1">
    <source>
        <dbReference type="SAM" id="MobiDB-lite"/>
    </source>
</evidence>
<reference evidence="2 3" key="1">
    <citation type="submission" date="2018-02" db="EMBL/GenBank/DDBJ databases">
        <title>The genomes of Aspergillus section Nigri reveals drivers in fungal speciation.</title>
        <authorList>
            <consortium name="DOE Joint Genome Institute"/>
            <person name="Vesth T.C."/>
            <person name="Nybo J."/>
            <person name="Theobald S."/>
            <person name="Brandl J."/>
            <person name="Frisvad J.C."/>
            <person name="Nielsen K.F."/>
            <person name="Lyhne E.K."/>
            <person name="Kogle M.E."/>
            <person name="Kuo A."/>
            <person name="Riley R."/>
            <person name="Clum A."/>
            <person name="Nolan M."/>
            <person name="Lipzen A."/>
            <person name="Salamov A."/>
            <person name="Henrissat B."/>
            <person name="Wiebenga A."/>
            <person name="De vries R.P."/>
            <person name="Grigoriev I.V."/>
            <person name="Mortensen U.H."/>
            <person name="Andersen M.R."/>
            <person name="Baker S.E."/>
        </authorList>
    </citation>
    <scope>NUCLEOTIDE SEQUENCE [LARGE SCALE GENOMIC DNA]</scope>
    <source>
        <strain evidence="2 3">CBS 115571</strain>
    </source>
</reference>
<dbReference type="STRING" id="1450538.A0A2V5HE55"/>
<dbReference type="OMA" id="RYEETAY"/>
<dbReference type="Proteomes" id="UP000249829">
    <property type="component" value="Unassembled WGS sequence"/>
</dbReference>
<dbReference type="PANTHER" id="PTHR39610:SF1">
    <property type="match status" value="1"/>
</dbReference>
<evidence type="ECO:0000313" key="2">
    <source>
        <dbReference type="EMBL" id="PYI21981.1"/>
    </source>
</evidence>
<dbReference type="PANTHER" id="PTHR39610">
    <property type="entry name" value="BZIP DOMAIN-CONTAINING PROTEIN-RELATED"/>
    <property type="match status" value="1"/>
</dbReference>
<feature type="region of interest" description="Disordered" evidence="1">
    <location>
        <begin position="54"/>
        <end position="86"/>
    </location>
</feature>
<organism evidence="2 3">
    <name type="scientific">Aspergillus violaceofuscus (strain CBS 115571)</name>
    <dbReference type="NCBI Taxonomy" id="1450538"/>
    <lineage>
        <taxon>Eukaryota</taxon>
        <taxon>Fungi</taxon>
        <taxon>Dikarya</taxon>
        <taxon>Ascomycota</taxon>
        <taxon>Pezizomycotina</taxon>
        <taxon>Eurotiomycetes</taxon>
        <taxon>Eurotiomycetidae</taxon>
        <taxon>Eurotiales</taxon>
        <taxon>Aspergillaceae</taxon>
        <taxon>Aspergillus</taxon>
    </lineage>
</organism>
<feature type="compositionally biased region" description="Polar residues" evidence="1">
    <location>
        <begin position="182"/>
        <end position="191"/>
    </location>
</feature>
<feature type="region of interest" description="Disordered" evidence="1">
    <location>
        <begin position="1"/>
        <end position="41"/>
    </location>
</feature>
<feature type="region of interest" description="Disordered" evidence="1">
    <location>
        <begin position="283"/>
        <end position="314"/>
    </location>
</feature>
<feature type="compositionally biased region" description="Polar residues" evidence="1">
    <location>
        <begin position="202"/>
        <end position="226"/>
    </location>
</feature>
<feature type="compositionally biased region" description="Polar residues" evidence="1">
    <location>
        <begin position="1"/>
        <end position="14"/>
    </location>
</feature>
<protein>
    <submittedName>
        <fullName evidence="2">Uncharacterized protein</fullName>
    </submittedName>
</protein>
<feature type="compositionally biased region" description="Basic and acidic residues" evidence="1">
    <location>
        <begin position="192"/>
        <end position="201"/>
    </location>
</feature>